<keyword evidence="3 5" id="KW-0067">ATP-binding</keyword>
<dbReference type="SUPFAM" id="SSF52540">
    <property type="entry name" value="P-loop containing nucleoside triphosphate hydrolases"/>
    <property type="match status" value="1"/>
</dbReference>
<dbReference type="InterPro" id="IPR003593">
    <property type="entry name" value="AAA+_ATPase"/>
</dbReference>
<dbReference type="PROSITE" id="PS50893">
    <property type="entry name" value="ABC_TRANSPORTER_2"/>
    <property type="match status" value="1"/>
</dbReference>
<organism evidence="5 6">
    <name type="scientific">Cellulomonas iranensis</name>
    <dbReference type="NCBI Taxonomy" id="76862"/>
    <lineage>
        <taxon>Bacteria</taxon>
        <taxon>Bacillati</taxon>
        <taxon>Actinomycetota</taxon>
        <taxon>Actinomycetes</taxon>
        <taxon>Micrococcales</taxon>
        <taxon>Cellulomonadaceae</taxon>
        <taxon>Cellulomonas</taxon>
    </lineage>
</organism>
<dbReference type="Gene3D" id="3.40.50.300">
    <property type="entry name" value="P-loop containing nucleotide triphosphate hydrolases"/>
    <property type="match status" value="1"/>
</dbReference>
<dbReference type="PANTHER" id="PTHR24220">
    <property type="entry name" value="IMPORT ATP-BINDING PROTEIN"/>
    <property type="match status" value="1"/>
</dbReference>
<dbReference type="InterPro" id="IPR003439">
    <property type="entry name" value="ABC_transporter-like_ATP-bd"/>
</dbReference>
<dbReference type="PANTHER" id="PTHR24220:SF689">
    <property type="entry name" value="LIPOPROTEIN-RELEASING SYSTEM ATP-BINDING PROTEIN LOLD"/>
    <property type="match status" value="1"/>
</dbReference>
<gene>
    <name evidence="5" type="ORF">JO380_000509</name>
</gene>
<comment type="similarity">
    <text evidence="1">Belongs to the ABC transporter superfamily.</text>
</comment>
<keyword evidence="6" id="KW-1185">Reference proteome</keyword>
<reference evidence="5 6" key="1">
    <citation type="submission" date="2023-07" db="EMBL/GenBank/DDBJ databases">
        <title>Sequencing the genomes of 1000 actinobacteria strains.</title>
        <authorList>
            <person name="Klenk H.-P."/>
        </authorList>
    </citation>
    <scope>NUCLEOTIDE SEQUENCE [LARGE SCALE GENOMIC DNA]</scope>
    <source>
        <strain evidence="5 6">DSM 14785</strain>
    </source>
</reference>
<dbReference type="InterPro" id="IPR027417">
    <property type="entry name" value="P-loop_NTPase"/>
</dbReference>
<accession>A0ABU0GFJ0</accession>
<keyword evidence="5" id="KW-0378">Hydrolase</keyword>
<dbReference type="EMBL" id="JAUSVM010000001">
    <property type="protein sequence ID" value="MDQ0424128.1"/>
    <property type="molecule type" value="Genomic_DNA"/>
</dbReference>
<dbReference type="SMART" id="SM00382">
    <property type="entry name" value="AAA"/>
    <property type="match status" value="1"/>
</dbReference>
<evidence type="ECO:0000256" key="3">
    <source>
        <dbReference type="ARBA" id="ARBA00022840"/>
    </source>
</evidence>
<evidence type="ECO:0000256" key="1">
    <source>
        <dbReference type="ARBA" id="ARBA00005417"/>
    </source>
</evidence>
<feature type="domain" description="ABC transporter" evidence="4">
    <location>
        <begin position="3"/>
        <end position="219"/>
    </location>
</feature>
<evidence type="ECO:0000259" key="4">
    <source>
        <dbReference type="PROSITE" id="PS50893"/>
    </source>
</evidence>
<dbReference type="Proteomes" id="UP001240250">
    <property type="component" value="Unassembled WGS sequence"/>
</dbReference>
<dbReference type="GO" id="GO:0016787">
    <property type="term" value="F:hydrolase activity"/>
    <property type="evidence" value="ECO:0007669"/>
    <property type="project" value="UniProtKB-KW"/>
</dbReference>
<dbReference type="RefSeq" id="WP_070319247.1">
    <property type="nucleotide sequence ID" value="NZ_CP194061.1"/>
</dbReference>
<evidence type="ECO:0000256" key="2">
    <source>
        <dbReference type="ARBA" id="ARBA00022741"/>
    </source>
</evidence>
<keyword evidence="2" id="KW-0547">Nucleotide-binding</keyword>
<protein>
    <submittedName>
        <fullName evidence="5">ABC transport system ATP-binding protein/lipoprotein-releasing system ATP-binding protein</fullName>
        <ecNumber evidence="5">3.6.3.-</ecNumber>
    </submittedName>
</protein>
<dbReference type="InterPro" id="IPR015854">
    <property type="entry name" value="ABC_transpr_LolD-like"/>
</dbReference>
<proteinExistence type="inferred from homology"/>
<dbReference type="Pfam" id="PF00005">
    <property type="entry name" value="ABC_tran"/>
    <property type="match status" value="1"/>
</dbReference>
<sequence length="220" mass="22186">MRLSARGVTVRFDGSDAPVLDGADLEVRTGETVAIVGPSGSGKSTLLSVLGGLLAPDAGTVAVLTDDGADTGVPLAAASSWILQTTNVLPERTAVENVAISAALAGVAWCDALDRAHAALALVGLADRAGSRARVLSGGEVQRVVTARALVADRAFVLADEPTGQLDSATTASVLDSLLGAVRAHPVTGRGAGLVVVTHDPEVARRCDRAVRLDSGRVVA</sequence>
<dbReference type="EC" id="3.6.3.-" evidence="5"/>
<evidence type="ECO:0000313" key="6">
    <source>
        <dbReference type="Proteomes" id="UP001240250"/>
    </source>
</evidence>
<dbReference type="GO" id="GO:0005524">
    <property type="term" value="F:ATP binding"/>
    <property type="evidence" value="ECO:0007669"/>
    <property type="project" value="UniProtKB-KW"/>
</dbReference>
<name>A0ABU0GFJ0_9CELL</name>
<comment type="caution">
    <text evidence="5">The sequence shown here is derived from an EMBL/GenBank/DDBJ whole genome shotgun (WGS) entry which is preliminary data.</text>
</comment>
<evidence type="ECO:0000313" key="5">
    <source>
        <dbReference type="EMBL" id="MDQ0424128.1"/>
    </source>
</evidence>